<evidence type="ECO:0000256" key="6">
    <source>
        <dbReference type="ARBA" id="ARBA00066616"/>
    </source>
</evidence>
<feature type="domain" description="AMP-dependent synthetase/ligase" evidence="8">
    <location>
        <begin position="21"/>
        <end position="400"/>
    </location>
</feature>
<reference evidence="10 11" key="2">
    <citation type="submission" date="2019-02" db="EMBL/GenBank/DDBJ databases">
        <title>'Lichenibacterium ramalinii' gen. nov. sp. nov., 'Lichenibacterium minor' gen. nov. sp. nov.</title>
        <authorList>
            <person name="Pankratov T."/>
        </authorList>
    </citation>
    <scope>NUCLEOTIDE SEQUENCE [LARGE SCALE GENOMIC DNA]</scope>
    <source>
        <strain evidence="10 11">RmlP001</strain>
    </source>
</reference>
<dbReference type="Gene3D" id="3.40.50.12780">
    <property type="entry name" value="N-terminal domain of ligase-like"/>
    <property type="match status" value="1"/>
</dbReference>
<protein>
    <recommendedName>
        <fullName evidence="7">3-methylmercaptopropionyl-CoA ligase</fullName>
        <ecNumber evidence="6">6.2.1.44</ecNumber>
    </recommendedName>
</protein>
<dbReference type="AlphaFoldDB" id="A0A4Q2RH58"/>
<dbReference type="GO" id="GO:0006631">
    <property type="term" value="P:fatty acid metabolic process"/>
    <property type="evidence" value="ECO:0007669"/>
    <property type="project" value="UniProtKB-KW"/>
</dbReference>
<sequence length="534" mass="56434">MLGSMMDVPLLVSSILRHAETSHGDTPVVWRDAAGGVGATTYGEVASRSRRLARALDRLGLARAARVGTLAWNGHRHLEVYFAASGSGRICHTVNPRLSPEQIAAIVAHAGDAVLFVDPGLVPLVEALSGRMPEVRAVVVMGGPESMPPASRLPGLLCYEALLAAEDESYDWPALDERAACGLCYTSGTTGAPKGVLYSHRSTVLHALTISVPDGFGFSAVDTVLPVVPMFHVNAWGLPYAAAMAGAKLVMPGPRLDGESLHGLIRREGVTLTAGVPTVWLGLLDWVEARGEALAPVRRVGIGGSACPPVMIERFAALGVSVVHAWGMTETSPVAVTNQPKHSQAGLAPEARLALARKQGRPLFGVELRAVGPAGESVSRDGEAFGAMLVRGPCVASRYFGSEADESFATPGWFATGDVVTVDPDGFVEIVDRAKDVIKSGGEWISSIAIENIALEHDAVQEAAVVARDDPRWGERPVLFVVTVAGASFDAEDMASLFEGRVARWMVPTDLRVVSELPHTATGKLHKAAIRRMV</sequence>
<dbReference type="InterPro" id="IPR000873">
    <property type="entry name" value="AMP-dep_synth/lig_dom"/>
</dbReference>
<comment type="catalytic activity">
    <reaction evidence="5">
        <text>3-(methylsulfanyl)propanoate + ATP + CoA = 3-(methylsulfanyl)propanoyl-CoA + AMP + diphosphate</text>
        <dbReference type="Rhea" id="RHEA:43052"/>
        <dbReference type="ChEBI" id="CHEBI:30616"/>
        <dbReference type="ChEBI" id="CHEBI:33019"/>
        <dbReference type="ChEBI" id="CHEBI:49016"/>
        <dbReference type="ChEBI" id="CHEBI:57287"/>
        <dbReference type="ChEBI" id="CHEBI:82815"/>
        <dbReference type="ChEBI" id="CHEBI:456215"/>
        <dbReference type="EC" id="6.2.1.44"/>
    </reaction>
    <physiologicalReaction direction="left-to-right" evidence="5">
        <dbReference type="Rhea" id="RHEA:43053"/>
    </physiologicalReaction>
</comment>
<evidence type="ECO:0000256" key="7">
    <source>
        <dbReference type="ARBA" id="ARBA00067668"/>
    </source>
</evidence>
<dbReference type="FunFam" id="3.30.300.30:FF:000008">
    <property type="entry name" value="2,3-dihydroxybenzoate-AMP ligase"/>
    <property type="match status" value="1"/>
</dbReference>
<evidence type="ECO:0000259" key="9">
    <source>
        <dbReference type="Pfam" id="PF13193"/>
    </source>
</evidence>
<keyword evidence="2 10" id="KW-0436">Ligase</keyword>
<evidence type="ECO:0000256" key="2">
    <source>
        <dbReference type="ARBA" id="ARBA00022598"/>
    </source>
</evidence>
<dbReference type="RefSeq" id="WP_129217289.1">
    <property type="nucleotide sequence ID" value="NZ_QYBC01000001.1"/>
</dbReference>
<dbReference type="Pfam" id="PF00501">
    <property type="entry name" value="AMP-binding"/>
    <property type="match status" value="1"/>
</dbReference>
<dbReference type="PROSITE" id="PS00455">
    <property type="entry name" value="AMP_BINDING"/>
    <property type="match status" value="1"/>
</dbReference>
<dbReference type="EC" id="6.2.1.44" evidence="6"/>
<evidence type="ECO:0000256" key="4">
    <source>
        <dbReference type="ARBA" id="ARBA00023098"/>
    </source>
</evidence>
<evidence type="ECO:0000256" key="3">
    <source>
        <dbReference type="ARBA" id="ARBA00022832"/>
    </source>
</evidence>
<evidence type="ECO:0000256" key="1">
    <source>
        <dbReference type="ARBA" id="ARBA00006432"/>
    </source>
</evidence>
<dbReference type="PANTHER" id="PTHR43859:SF4">
    <property type="entry name" value="BUTANOATE--COA LIGASE AAE1-RELATED"/>
    <property type="match status" value="1"/>
</dbReference>
<dbReference type="PANTHER" id="PTHR43859">
    <property type="entry name" value="ACYL-ACTIVATING ENZYME"/>
    <property type="match status" value="1"/>
</dbReference>
<dbReference type="InterPro" id="IPR045851">
    <property type="entry name" value="AMP-bd_C_sf"/>
</dbReference>
<keyword evidence="11" id="KW-1185">Reference proteome</keyword>
<comment type="similarity">
    <text evidence="1">Belongs to the ATP-dependent AMP-binding enzyme family.</text>
</comment>
<evidence type="ECO:0000313" key="10">
    <source>
        <dbReference type="EMBL" id="RYB07818.1"/>
    </source>
</evidence>
<reference evidence="10 11" key="1">
    <citation type="submission" date="2018-09" db="EMBL/GenBank/DDBJ databases">
        <authorList>
            <person name="Grouzdev D.S."/>
            <person name="Krutkina M.S."/>
        </authorList>
    </citation>
    <scope>NUCLEOTIDE SEQUENCE [LARGE SCALE GENOMIC DNA]</scope>
    <source>
        <strain evidence="10 11">RmlP001</strain>
    </source>
</reference>
<comment type="caution">
    <text evidence="10">The sequence shown here is derived from an EMBL/GenBank/DDBJ whole genome shotgun (WGS) entry which is preliminary data.</text>
</comment>
<evidence type="ECO:0000256" key="5">
    <source>
        <dbReference type="ARBA" id="ARBA00051915"/>
    </source>
</evidence>
<evidence type="ECO:0000313" key="11">
    <source>
        <dbReference type="Proteomes" id="UP000289411"/>
    </source>
</evidence>
<feature type="domain" description="AMP-binding enzyme C-terminal" evidence="9">
    <location>
        <begin position="450"/>
        <end position="524"/>
    </location>
</feature>
<dbReference type="OrthoDB" id="9803968at2"/>
<dbReference type="GO" id="GO:0016874">
    <property type="term" value="F:ligase activity"/>
    <property type="evidence" value="ECO:0007669"/>
    <property type="project" value="UniProtKB-KW"/>
</dbReference>
<dbReference type="NCBIfam" id="NF004837">
    <property type="entry name" value="PRK06187.1"/>
    <property type="match status" value="1"/>
</dbReference>
<keyword evidence="3" id="KW-0276">Fatty acid metabolism</keyword>
<dbReference type="CDD" id="cd12119">
    <property type="entry name" value="ttLC_FACS_AlkK_like"/>
    <property type="match status" value="1"/>
</dbReference>
<dbReference type="Pfam" id="PF13193">
    <property type="entry name" value="AMP-binding_C"/>
    <property type="match status" value="1"/>
</dbReference>
<dbReference type="InterPro" id="IPR020845">
    <property type="entry name" value="AMP-binding_CS"/>
</dbReference>
<dbReference type="InterPro" id="IPR025110">
    <property type="entry name" value="AMP-bd_C"/>
</dbReference>
<dbReference type="InterPro" id="IPR042099">
    <property type="entry name" value="ANL_N_sf"/>
</dbReference>
<organism evidence="10 11">
    <name type="scientific">Lichenibacterium ramalinae</name>
    <dbReference type="NCBI Taxonomy" id="2316527"/>
    <lineage>
        <taxon>Bacteria</taxon>
        <taxon>Pseudomonadati</taxon>
        <taxon>Pseudomonadota</taxon>
        <taxon>Alphaproteobacteria</taxon>
        <taxon>Hyphomicrobiales</taxon>
        <taxon>Lichenihabitantaceae</taxon>
        <taxon>Lichenibacterium</taxon>
    </lineage>
</organism>
<dbReference type="Gene3D" id="3.30.300.30">
    <property type="match status" value="1"/>
</dbReference>
<accession>A0A4Q2RH58</accession>
<dbReference type="EMBL" id="QYBC01000001">
    <property type="protein sequence ID" value="RYB07818.1"/>
    <property type="molecule type" value="Genomic_DNA"/>
</dbReference>
<gene>
    <name evidence="10" type="ORF">D3272_01445</name>
</gene>
<keyword evidence="4" id="KW-0443">Lipid metabolism</keyword>
<name>A0A4Q2RH58_9HYPH</name>
<dbReference type="SUPFAM" id="SSF56801">
    <property type="entry name" value="Acetyl-CoA synthetase-like"/>
    <property type="match status" value="1"/>
</dbReference>
<evidence type="ECO:0000259" key="8">
    <source>
        <dbReference type="Pfam" id="PF00501"/>
    </source>
</evidence>
<proteinExistence type="inferred from homology"/>
<dbReference type="Proteomes" id="UP000289411">
    <property type="component" value="Unassembled WGS sequence"/>
</dbReference>